<dbReference type="SUPFAM" id="SSF52540">
    <property type="entry name" value="P-loop containing nucleoside triphosphate hydrolases"/>
    <property type="match status" value="1"/>
</dbReference>
<keyword evidence="2" id="KW-1133">Transmembrane helix</keyword>
<dbReference type="AlphaFoldDB" id="A0A841EN51"/>
<comment type="caution">
    <text evidence="4">The sequence shown here is derived from an EMBL/GenBank/DDBJ whole genome shotgun (WGS) entry which is preliminary data.</text>
</comment>
<proteinExistence type="predicted"/>
<keyword evidence="2" id="KW-0812">Transmembrane</keyword>
<evidence type="ECO:0000256" key="2">
    <source>
        <dbReference type="SAM" id="Phobius"/>
    </source>
</evidence>
<feature type="transmembrane region" description="Helical" evidence="2">
    <location>
        <begin position="511"/>
        <end position="530"/>
    </location>
</feature>
<dbReference type="Proteomes" id="UP000524404">
    <property type="component" value="Unassembled WGS sequence"/>
</dbReference>
<dbReference type="RefSeq" id="WP_184130641.1">
    <property type="nucleotide sequence ID" value="NZ_JACHKT010000004.1"/>
</dbReference>
<reference evidence="4 5" key="1">
    <citation type="submission" date="2020-08" db="EMBL/GenBank/DDBJ databases">
        <title>Functional genomics of gut bacteria from endangered species of beetles.</title>
        <authorList>
            <person name="Carlos-Shanley C."/>
        </authorList>
    </citation>
    <scope>NUCLEOTIDE SEQUENCE [LARGE SCALE GENOMIC DNA]</scope>
    <source>
        <strain evidence="4 5">S00070</strain>
    </source>
</reference>
<keyword evidence="2" id="KW-0472">Membrane</keyword>
<dbReference type="Gene3D" id="3.40.50.300">
    <property type="entry name" value="P-loop containing nucleotide triphosphate hydrolases"/>
    <property type="match status" value="1"/>
</dbReference>
<feature type="domain" description="Novel STAND NTPase 1" evidence="3">
    <location>
        <begin position="12"/>
        <end position="417"/>
    </location>
</feature>
<evidence type="ECO:0000256" key="1">
    <source>
        <dbReference type="SAM" id="Coils"/>
    </source>
</evidence>
<sequence>MNEEQAIEVYRYPGVTPFSTEHKELLMGREKDIEAFYQLLTLKQLIILYGKSGYGKSSLINAGVIPKLVEAETNKSVYFNIRLYAKNKEKKEPSPIEKLLEKLKENVLEQSFLHHAKINITDEFQLWYWLKNHQYASNDAAIILFFDQFEELFSYDKKEEIIPFAELLGKMLFQDLPHDFLEDAYQELWKAKEKETNPERLQALDNDISLLYKKPNIKLVFSLRSDRLSLLNQLTDYLPNLQQNYYELNPISENAARLAITQPAQIINEKFTTPEFVFEKEVVETIIKRVKNTHDGKIDTATLQIICRFIEEQKVWKEKKLSITGDVLGDITNIFKNFYQTSLSKLNKEEKAIASQTIEEKFIQNNQRIPFAGDHLKQEYHLSQTVLDELEKSTLLRKERDTAGRFIYEIGHDTLIEPIYEFAEQRKIAQQLKIQELEKKQLAIEIQNKHKELEYQRLQEEISKRQAIQIRQELEAQKLQQELDKQKQKEQELKNQKLQQELDSRKKITKIYLSVGVLFLFLIVWIYNLWRTTESEKEKVEQAKENAQKTLYQLYYQQAKTVKDNGDNILRNKDVETARYYYDSANVILEKIPETDSIATELKSELQKLLKK</sequence>
<gene>
    <name evidence="4" type="ORF">HNP25_000808</name>
</gene>
<dbReference type="InterPro" id="IPR027417">
    <property type="entry name" value="P-loop_NTPase"/>
</dbReference>
<keyword evidence="1" id="KW-0175">Coiled coil</keyword>
<keyword evidence="5" id="KW-1185">Reference proteome</keyword>
<dbReference type="EMBL" id="JACHKT010000004">
    <property type="protein sequence ID" value="MBB6002158.1"/>
    <property type="molecule type" value="Genomic_DNA"/>
</dbReference>
<accession>A0A841EN51</accession>
<feature type="coiled-coil region" evidence="1">
    <location>
        <begin position="420"/>
        <end position="503"/>
    </location>
</feature>
<name>A0A841EN51_9BACT</name>
<evidence type="ECO:0000259" key="3">
    <source>
        <dbReference type="Pfam" id="PF20703"/>
    </source>
</evidence>
<organism evidence="4 5">
    <name type="scientific">Arcicella rosea</name>
    <dbReference type="NCBI Taxonomy" id="502909"/>
    <lineage>
        <taxon>Bacteria</taxon>
        <taxon>Pseudomonadati</taxon>
        <taxon>Bacteroidota</taxon>
        <taxon>Cytophagia</taxon>
        <taxon>Cytophagales</taxon>
        <taxon>Flectobacillaceae</taxon>
        <taxon>Arcicella</taxon>
    </lineage>
</organism>
<protein>
    <recommendedName>
        <fullName evidence="3">Novel STAND NTPase 1 domain-containing protein</fullName>
    </recommendedName>
</protein>
<evidence type="ECO:0000313" key="5">
    <source>
        <dbReference type="Proteomes" id="UP000524404"/>
    </source>
</evidence>
<evidence type="ECO:0000313" key="4">
    <source>
        <dbReference type="EMBL" id="MBB6002158.1"/>
    </source>
</evidence>
<dbReference type="InterPro" id="IPR049052">
    <property type="entry name" value="nSTAND1"/>
</dbReference>
<dbReference type="Pfam" id="PF20703">
    <property type="entry name" value="nSTAND1"/>
    <property type="match status" value="1"/>
</dbReference>